<sequence length="94" mass="9911">MAAGSDLGSAGCGLALLAEFSYASARDAFLVGREGDRPRTAEDRDALARESLDAYPAVRSLADAGLMSRTAARFDLDVDVFIAGMEQRLPTRGS</sequence>
<reference evidence="1" key="1">
    <citation type="submission" date="2024-05" db="EMBL/GenBank/DDBJ databases">
        <title>Whole genome shotgun sequence of Streptomyces hydrogenans NBRC 13475.</title>
        <authorList>
            <person name="Komaki H."/>
            <person name="Tamura T."/>
        </authorList>
    </citation>
    <scope>NUCLEOTIDE SEQUENCE</scope>
    <source>
        <strain evidence="1">NBRC 13475</strain>
    </source>
</reference>
<evidence type="ECO:0000313" key="1">
    <source>
        <dbReference type="EMBL" id="GHI26499.1"/>
    </source>
</evidence>
<dbReference type="Gene3D" id="1.10.357.10">
    <property type="entry name" value="Tetracycline Repressor, domain 2"/>
    <property type="match status" value="1"/>
</dbReference>
<dbReference type="SUPFAM" id="SSF48498">
    <property type="entry name" value="Tetracyclin repressor-like, C-terminal domain"/>
    <property type="match status" value="1"/>
</dbReference>
<protein>
    <recommendedName>
        <fullName evidence="3">Tetracycline repressor TetR C-terminal domain-containing protein</fullName>
    </recommendedName>
</protein>
<keyword evidence="2" id="KW-1185">Reference proteome</keyword>
<evidence type="ECO:0008006" key="3">
    <source>
        <dbReference type="Google" id="ProtNLM"/>
    </source>
</evidence>
<dbReference type="Proteomes" id="UP001052739">
    <property type="component" value="Unassembled WGS sequence"/>
</dbReference>
<proteinExistence type="predicted"/>
<dbReference type="InterPro" id="IPR036271">
    <property type="entry name" value="Tet_transcr_reg_TetR-rel_C_sf"/>
</dbReference>
<dbReference type="EMBL" id="BNDW01000102">
    <property type="protein sequence ID" value="GHI26499.1"/>
    <property type="molecule type" value="Genomic_DNA"/>
</dbReference>
<accession>A0ABQ3PNA4</accession>
<comment type="caution">
    <text evidence="1">The sequence shown here is derived from an EMBL/GenBank/DDBJ whole genome shotgun (WGS) entry which is preliminary data.</text>
</comment>
<name>A0ABQ3PNA4_9ACTN</name>
<gene>
    <name evidence="1" type="ORF">Shyd_78700</name>
</gene>
<organism evidence="1 2">
    <name type="scientific">Streptomyces hydrogenans</name>
    <dbReference type="NCBI Taxonomy" id="1873719"/>
    <lineage>
        <taxon>Bacteria</taxon>
        <taxon>Bacillati</taxon>
        <taxon>Actinomycetota</taxon>
        <taxon>Actinomycetes</taxon>
        <taxon>Kitasatosporales</taxon>
        <taxon>Streptomycetaceae</taxon>
        <taxon>Streptomyces</taxon>
    </lineage>
</organism>
<evidence type="ECO:0000313" key="2">
    <source>
        <dbReference type="Proteomes" id="UP001052739"/>
    </source>
</evidence>
<dbReference type="RefSeq" id="WP_190223120.1">
    <property type="nucleotide sequence ID" value="NZ_BNBS01000026.1"/>
</dbReference>